<dbReference type="InterPro" id="IPR046887">
    <property type="entry name" value="RsmE_PUA-like"/>
</dbReference>
<comment type="subcellular location">
    <subcellularLocation>
        <location evidence="1">Cytoplasm</location>
    </subcellularLocation>
</comment>
<keyword evidence="6" id="KW-0489">Methyltransferase</keyword>
<keyword evidence="8" id="KW-0949">S-adenosyl-L-methionine</keyword>
<dbReference type="GO" id="GO:0070475">
    <property type="term" value="P:rRNA base methylation"/>
    <property type="evidence" value="ECO:0007669"/>
    <property type="project" value="TreeGrafter"/>
</dbReference>
<keyword evidence="7" id="KW-0808">Transferase</keyword>
<evidence type="ECO:0000256" key="4">
    <source>
        <dbReference type="ARBA" id="ARBA00022490"/>
    </source>
</evidence>
<dbReference type="InterPro" id="IPR029026">
    <property type="entry name" value="tRNA_m1G_MTases_N"/>
</dbReference>
<dbReference type="NCBIfam" id="TIGR00046">
    <property type="entry name" value="RsmE family RNA methyltransferase"/>
    <property type="match status" value="1"/>
</dbReference>
<dbReference type="InterPro" id="IPR015947">
    <property type="entry name" value="PUA-like_sf"/>
</dbReference>
<dbReference type="SUPFAM" id="SSF88697">
    <property type="entry name" value="PUA domain-like"/>
    <property type="match status" value="1"/>
</dbReference>
<proteinExistence type="inferred from homology"/>
<protein>
    <recommendedName>
        <fullName evidence="3">16S rRNA (uracil(1498)-N(3))-methyltransferase</fullName>
        <ecNumber evidence="3">2.1.1.193</ecNumber>
    </recommendedName>
</protein>
<dbReference type="GO" id="GO:0005737">
    <property type="term" value="C:cytoplasm"/>
    <property type="evidence" value="ECO:0007669"/>
    <property type="project" value="UniProtKB-SubCell"/>
</dbReference>
<evidence type="ECO:0000256" key="2">
    <source>
        <dbReference type="ARBA" id="ARBA00005528"/>
    </source>
</evidence>
<comment type="catalytic activity">
    <reaction evidence="10">
        <text>uridine(1498) in 16S rRNA + S-adenosyl-L-methionine = N(3)-methyluridine(1498) in 16S rRNA + S-adenosyl-L-homocysteine + H(+)</text>
        <dbReference type="Rhea" id="RHEA:42920"/>
        <dbReference type="Rhea" id="RHEA-COMP:10283"/>
        <dbReference type="Rhea" id="RHEA-COMP:10284"/>
        <dbReference type="ChEBI" id="CHEBI:15378"/>
        <dbReference type="ChEBI" id="CHEBI:57856"/>
        <dbReference type="ChEBI" id="CHEBI:59789"/>
        <dbReference type="ChEBI" id="CHEBI:65315"/>
        <dbReference type="ChEBI" id="CHEBI:74502"/>
        <dbReference type="EC" id="2.1.1.193"/>
    </reaction>
</comment>
<dbReference type="InterPro" id="IPR046886">
    <property type="entry name" value="RsmE_MTase_dom"/>
</dbReference>
<dbReference type="GO" id="GO:0070042">
    <property type="term" value="F:rRNA (uridine-N3-)-methyltransferase activity"/>
    <property type="evidence" value="ECO:0007669"/>
    <property type="project" value="TreeGrafter"/>
</dbReference>
<dbReference type="InterPro" id="IPR029028">
    <property type="entry name" value="Alpha/beta_knot_MTases"/>
</dbReference>
<dbReference type="EC" id="2.1.1.193" evidence="3"/>
<dbReference type="PANTHER" id="PTHR30027:SF3">
    <property type="entry name" value="16S RRNA (URACIL(1498)-N(3))-METHYLTRANSFERASE"/>
    <property type="match status" value="1"/>
</dbReference>
<evidence type="ECO:0000256" key="7">
    <source>
        <dbReference type="ARBA" id="ARBA00022679"/>
    </source>
</evidence>
<evidence type="ECO:0000256" key="5">
    <source>
        <dbReference type="ARBA" id="ARBA00022552"/>
    </source>
</evidence>
<dbReference type="AlphaFoldDB" id="A0A6J6FT75"/>
<evidence type="ECO:0000256" key="6">
    <source>
        <dbReference type="ARBA" id="ARBA00022603"/>
    </source>
</evidence>
<dbReference type="EMBL" id="CAEZUL010000007">
    <property type="protein sequence ID" value="CAB4590839.1"/>
    <property type="molecule type" value="Genomic_DNA"/>
</dbReference>
<dbReference type="CDD" id="cd18084">
    <property type="entry name" value="RsmE-like"/>
    <property type="match status" value="1"/>
</dbReference>
<dbReference type="PIRSF" id="PIRSF015601">
    <property type="entry name" value="MTase_slr0722"/>
    <property type="match status" value="1"/>
</dbReference>
<dbReference type="PANTHER" id="PTHR30027">
    <property type="entry name" value="RIBOSOMAL RNA SMALL SUBUNIT METHYLTRANSFERASE E"/>
    <property type="match status" value="1"/>
</dbReference>
<sequence length="222" mass="23600">MNEALRQSAAHVFVDNVFSPSLTTDDQHHLSRVLRLRDGESVTCSDGKGSWVQCEWRNDSIAVIGESVTEAPRNTPLTVVIAPVKGDKTDLVIEKLVEIGIDHIVILAPLDYSVVRWAHDKIPQVMARYQRIAKAAAMQSRRVFLPTVSGPTPLGDVLGQSVGFAEPGGAAHPRDVTTLVIGPEGGFSPAELALASVTVSLGEGILRAETAAIVGAALMVAH</sequence>
<feature type="domain" description="Ribosomal RNA small subunit methyltransferase E PUA-like" evidence="12">
    <location>
        <begin position="22"/>
        <end position="55"/>
    </location>
</feature>
<reference evidence="13" key="1">
    <citation type="submission" date="2020-05" db="EMBL/GenBank/DDBJ databases">
        <authorList>
            <person name="Chiriac C."/>
            <person name="Salcher M."/>
            <person name="Ghai R."/>
            <person name="Kavagutti S V."/>
        </authorList>
    </citation>
    <scope>NUCLEOTIDE SEQUENCE</scope>
</reference>
<evidence type="ECO:0000256" key="3">
    <source>
        <dbReference type="ARBA" id="ARBA00012328"/>
    </source>
</evidence>
<evidence type="ECO:0000259" key="12">
    <source>
        <dbReference type="Pfam" id="PF20260"/>
    </source>
</evidence>
<gene>
    <name evidence="13" type="ORF">UFOPK1808_00142</name>
</gene>
<feature type="domain" description="Ribosomal RNA small subunit methyltransferase E methyltransferase" evidence="11">
    <location>
        <begin position="74"/>
        <end position="219"/>
    </location>
</feature>
<evidence type="ECO:0000256" key="1">
    <source>
        <dbReference type="ARBA" id="ARBA00004496"/>
    </source>
</evidence>
<name>A0A6J6FT75_9ZZZZ</name>
<dbReference type="InterPro" id="IPR006700">
    <property type="entry name" value="RsmE"/>
</dbReference>
<evidence type="ECO:0000256" key="10">
    <source>
        <dbReference type="ARBA" id="ARBA00047944"/>
    </source>
</evidence>
<keyword evidence="5" id="KW-0698">rRNA processing</keyword>
<evidence type="ECO:0000259" key="11">
    <source>
        <dbReference type="Pfam" id="PF04452"/>
    </source>
</evidence>
<comment type="function">
    <text evidence="9">Specifically methylates the N3 position of the uracil ring of uridine 1498 (m3U1498) in 16S rRNA. Acts on the fully assembled 30S ribosomal subunit.</text>
</comment>
<accession>A0A6J6FT75</accession>
<dbReference type="Pfam" id="PF04452">
    <property type="entry name" value="Methyltrans_RNA"/>
    <property type="match status" value="1"/>
</dbReference>
<evidence type="ECO:0000256" key="9">
    <source>
        <dbReference type="ARBA" id="ARBA00025699"/>
    </source>
</evidence>
<evidence type="ECO:0000256" key="8">
    <source>
        <dbReference type="ARBA" id="ARBA00022691"/>
    </source>
</evidence>
<organism evidence="13">
    <name type="scientific">freshwater metagenome</name>
    <dbReference type="NCBI Taxonomy" id="449393"/>
    <lineage>
        <taxon>unclassified sequences</taxon>
        <taxon>metagenomes</taxon>
        <taxon>ecological metagenomes</taxon>
    </lineage>
</organism>
<keyword evidence="4" id="KW-0963">Cytoplasm</keyword>
<dbReference type="SUPFAM" id="SSF75217">
    <property type="entry name" value="alpha/beta knot"/>
    <property type="match status" value="1"/>
</dbReference>
<dbReference type="Gene3D" id="3.40.1280.10">
    <property type="match status" value="1"/>
</dbReference>
<comment type="similarity">
    <text evidence="2">Belongs to the RNA methyltransferase RsmE family.</text>
</comment>
<evidence type="ECO:0000313" key="13">
    <source>
        <dbReference type="EMBL" id="CAB4590839.1"/>
    </source>
</evidence>
<dbReference type="Pfam" id="PF20260">
    <property type="entry name" value="PUA_4"/>
    <property type="match status" value="1"/>
</dbReference>